<keyword evidence="4" id="KW-1185">Reference proteome</keyword>
<dbReference type="EMBL" id="AQHR01000042">
    <property type="protein sequence ID" value="EON78052.1"/>
    <property type="molecule type" value="Genomic_DNA"/>
</dbReference>
<feature type="signal peptide" evidence="1">
    <location>
        <begin position="1"/>
        <end position="31"/>
    </location>
</feature>
<dbReference type="AlphaFoldDB" id="R7ZVD7"/>
<dbReference type="STRING" id="1232681.ADIS_1450"/>
<feature type="chain" id="PRO_5004461983" description="DUF4440 domain-containing protein" evidence="1">
    <location>
        <begin position="32"/>
        <end position="161"/>
    </location>
</feature>
<evidence type="ECO:0000259" key="2">
    <source>
        <dbReference type="Pfam" id="PF14534"/>
    </source>
</evidence>
<dbReference type="InterPro" id="IPR032710">
    <property type="entry name" value="NTF2-like_dom_sf"/>
</dbReference>
<dbReference type="PATRIC" id="fig|1288963.3.peg.1445"/>
<reference evidence="3 4" key="1">
    <citation type="submission" date="2013-02" db="EMBL/GenBank/DDBJ databases">
        <title>A novel strain isolated from Lonar lake, Maharashtra, India.</title>
        <authorList>
            <person name="Singh A."/>
        </authorList>
    </citation>
    <scope>NUCLEOTIDE SEQUENCE [LARGE SCALE GENOMIC DNA]</scope>
    <source>
        <strain evidence="3 4">AK24</strain>
    </source>
</reference>
<proteinExistence type="predicted"/>
<name>R7ZVD7_9BACT</name>
<dbReference type="Pfam" id="PF14534">
    <property type="entry name" value="DUF4440"/>
    <property type="match status" value="1"/>
</dbReference>
<dbReference type="Proteomes" id="UP000013909">
    <property type="component" value="Unassembled WGS sequence"/>
</dbReference>
<dbReference type="SUPFAM" id="SSF54427">
    <property type="entry name" value="NTF2-like"/>
    <property type="match status" value="1"/>
</dbReference>
<feature type="domain" description="DUF4440" evidence="2">
    <location>
        <begin position="51"/>
        <end position="150"/>
    </location>
</feature>
<comment type="caution">
    <text evidence="3">The sequence shown here is derived from an EMBL/GenBank/DDBJ whole genome shotgun (WGS) entry which is preliminary data.</text>
</comment>
<keyword evidence="1" id="KW-0732">Signal</keyword>
<dbReference type="InterPro" id="IPR027843">
    <property type="entry name" value="DUF4440"/>
</dbReference>
<accession>R7ZVD7</accession>
<dbReference type="Gene3D" id="3.10.450.50">
    <property type="match status" value="1"/>
</dbReference>
<evidence type="ECO:0000313" key="3">
    <source>
        <dbReference type="EMBL" id="EON78052.1"/>
    </source>
</evidence>
<sequence length="161" mass="18720">MRNFTRIKPPKPVKNLLLVLLPFCCILSASAQTSDEHALQALIQDSFDHIWSELDAEKIPDYYLPDFLLLEHGEVWDNAFIATYFEGARTRSQRPIRTNRFEFIRTDVQGDMAWIAYHNYADFALEGQETRKAYWLESAVALKTPQGWKLKMLHSTRGKVD</sequence>
<gene>
    <name evidence="3" type="ORF">ADIS_1450</name>
</gene>
<evidence type="ECO:0000313" key="4">
    <source>
        <dbReference type="Proteomes" id="UP000013909"/>
    </source>
</evidence>
<evidence type="ECO:0000256" key="1">
    <source>
        <dbReference type="SAM" id="SignalP"/>
    </source>
</evidence>
<organism evidence="3 4">
    <name type="scientific">Lunatimonas lonarensis</name>
    <dbReference type="NCBI Taxonomy" id="1232681"/>
    <lineage>
        <taxon>Bacteria</taxon>
        <taxon>Pseudomonadati</taxon>
        <taxon>Bacteroidota</taxon>
        <taxon>Cytophagia</taxon>
        <taxon>Cytophagales</taxon>
        <taxon>Cyclobacteriaceae</taxon>
    </lineage>
</organism>
<protein>
    <recommendedName>
        <fullName evidence="2">DUF4440 domain-containing protein</fullName>
    </recommendedName>
</protein>